<feature type="compositionally biased region" description="Basic and acidic residues" evidence="1">
    <location>
        <begin position="91"/>
        <end position="108"/>
    </location>
</feature>
<reference evidence="2 3" key="1">
    <citation type="journal article" date="2005" name="Science">
        <title>The genome of the kinetoplastid parasite, Leishmania major.</title>
        <authorList>
            <person name="Ivens A.C."/>
            <person name="Peacock C.S."/>
            <person name="Worthey E.A."/>
            <person name="Murphy L."/>
            <person name="Aggarwal G."/>
            <person name="Berriman M."/>
            <person name="Sisk E."/>
            <person name="Rajandream M.A."/>
            <person name="Adlem E."/>
            <person name="Aert R."/>
            <person name="Anupama A."/>
            <person name="Apostolou Z."/>
            <person name="Attipoe P."/>
            <person name="Bason N."/>
            <person name="Bauser C."/>
            <person name="Beck A."/>
            <person name="Beverley S.M."/>
            <person name="Bianchettin G."/>
            <person name="Borzym K."/>
            <person name="Bothe G."/>
            <person name="Bruschi C.V."/>
            <person name="Collins M."/>
            <person name="Cadag E."/>
            <person name="Ciarloni L."/>
            <person name="Clayton C."/>
            <person name="Coulson R.M."/>
            <person name="Cronin A."/>
            <person name="Cruz A.K."/>
            <person name="Davies R.M."/>
            <person name="De Gaudenzi J."/>
            <person name="Dobson D.E."/>
            <person name="Duesterhoeft A."/>
            <person name="Fazelina G."/>
            <person name="Fosker N."/>
            <person name="Frasch A.C."/>
            <person name="Fraser A."/>
            <person name="Fuchs M."/>
            <person name="Gabel C."/>
            <person name="Goble A."/>
            <person name="Goffeau A."/>
            <person name="Harris D."/>
            <person name="Hertz-Fowler C."/>
            <person name="Hilbert H."/>
            <person name="Horn D."/>
            <person name="Huang Y."/>
            <person name="Klages S."/>
            <person name="Knights A."/>
            <person name="Kube M."/>
            <person name="Larke N."/>
            <person name="Litvin L."/>
            <person name="Lord A."/>
            <person name="Louie T."/>
            <person name="Marra M."/>
            <person name="Masuy D."/>
            <person name="Matthews K."/>
            <person name="Michaeli S."/>
            <person name="Mottram J.C."/>
            <person name="Muller-Auer S."/>
            <person name="Munden H."/>
            <person name="Nelson S."/>
            <person name="Norbertczak H."/>
            <person name="Oliver K."/>
            <person name="O'neil S."/>
            <person name="Pentony M."/>
            <person name="Pohl T.M."/>
            <person name="Price C."/>
            <person name="Purnelle B."/>
            <person name="Quail M.A."/>
            <person name="Rabbinowitsch E."/>
            <person name="Reinhardt R."/>
            <person name="Rieger M."/>
            <person name="Rinta J."/>
            <person name="Robben J."/>
            <person name="Robertson L."/>
            <person name="Ruiz J.C."/>
            <person name="Rutter S."/>
            <person name="Saunders D."/>
            <person name="Schafer M."/>
            <person name="Schein J."/>
            <person name="Schwartz D.C."/>
            <person name="Seeger K."/>
            <person name="Seyler A."/>
            <person name="Sharp S."/>
            <person name="Shin H."/>
            <person name="Sivam D."/>
            <person name="Squares R."/>
            <person name="Squares S."/>
            <person name="Tosato V."/>
            <person name="Vogt C."/>
            <person name="Volckaert G."/>
            <person name="Wambutt R."/>
            <person name="Warren T."/>
            <person name="Wedler H."/>
            <person name="Woodward J."/>
            <person name="Zhou S."/>
            <person name="Zimmermann W."/>
            <person name="Smith D.F."/>
            <person name="Blackwell J.M."/>
            <person name="Stuart K.D."/>
            <person name="Barrell B."/>
            <person name="Myler P.J."/>
        </authorList>
    </citation>
    <scope>NUCLEOTIDE SEQUENCE [LARGE SCALE GENOMIC DNA]</scope>
    <source>
        <strain evidence="3">MHOM/IL/81/Friedlin</strain>
    </source>
</reference>
<dbReference type="VEuPathDB" id="TriTrypDB:LMJSD75_260019400"/>
<dbReference type="eggNOG" id="ENOG502SQSH">
    <property type="taxonomic scope" value="Eukaryota"/>
</dbReference>
<evidence type="ECO:0000313" key="2">
    <source>
        <dbReference type="EMBL" id="CAJ05294.2"/>
    </source>
</evidence>
<dbReference type="KEGG" id="lma:LMJF_26_1500"/>
<dbReference type="VEuPathDB" id="TriTrypDB:LMJFC_260021800"/>
<dbReference type="HOGENOM" id="CLU_1879410_0_0_1"/>
<protein>
    <submittedName>
        <fullName evidence="2">Uncharacterized protein</fullName>
    </submittedName>
</protein>
<accession>Q4Q944</accession>
<name>Q4Q944_LEIMA</name>
<dbReference type="OMA" id="MIADPYE"/>
<dbReference type="AlphaFoldDB" id="Q4Q944"/>
<reference evidence="2 3" key="2">
    <citation type="journal article" date="2011" name="Genome Res.">
        <title>Chromosome and gene copy number variation allow major structural change between species and strains of Leishmania.</title>
        <authorList>
            <person name="Rogers M.B."/>
            <person name="Hilley J.D."/>
            <person name="Dickens N.J."/>
            <person name="Wilkes J."/>
            <person name="Bates P.A."/>
            <person name="Depledge D.P."/>
            <person name="Harris D."/>
            <person name="Her Y."/>
            <person name="Herzyk P."/>
            <person name="Imamura H."/>
            <person name="Otto T.D."/>
            <person name="Sanders M."/>
            <person name="Seeger K."/>
            <person name="Dujardin J.C."/>
            <person name="Berriman M."/>
            <person name="Smith D.F."/>
            <person name="Hertz-Fowler C."/>
            <person name="Mottram J.C."/>
        </authorList>
    </citation>
    <scope>NUCLEOTIDE SEQUENCE [LARGE SCALE GENOMIC DNA]</scope>
    <source>
        <strain evidence="3">MHOM/IL/81/Friedlin</strain>
    </source>
</reference>
<dbReference type="VEuPathDB" id="TriTrypDB:LmjF.26.1500"/>
<dbReference type="GeneID" id="5652878"/>
<sequence length="136" mass="15067">MGSKPSKRTDKKSVVAPASRNPNRTSDRTALRSFDVGSDDVIGGPRASNSVNERQSPERRGFNNPIPARSGGSTDRALKRQTRMLGAEDPDGAHEDLDERPFHQEKVNRVPTKALLKPPKNPESMIADPYEDQELY</sequence>
<gene>
    <name evidence="2" type="ORF">LMJF_26_1500</name>
</gene>
<dbReference type="EMBL" id="FR796422">
    <property type="protein sequence ID" value="CAJ05294.2"/>
    <property type="molecule type" value="Genomic_DNA"/>
</dbReference>
<proteinExistence type="predicted"/>
<feature type="region of interest" description="Disordered" evidence="1">
    <location>
        <begin position="1"/>
        <end position="136"/>
    </location>
</feature>
<dbReference type="InParanoid" id="Q4Q944"/>
<evidence type="ECO:0000256" key="1">
    <source>
        <dbReference type="SAM" id="MobiDB-lite"/>
    </source>
</evidence>
<keyword evidence="3" id="KW-1185">Reference proteome</keyword>
<dbReference type="RefSeq" id="XP_001684154.2">
    <property type="nucleotide sequence ID" value="XM_001684102.2"/>
</dbReference>
<dbReference type="VEuPathDB" id="TriTrypDB:LMJLV39_260021000"/>
<dbReference type="Proteomes" id="UP000000542">
    <property type="component" value="Chromosome 26"/>
</dbReference>
<evidence type="ECO:0000313" key="3">
    <source>
        <dbReference type="Proteomes" id="UP000000542"/>
    </source>
</evidence>
<organism evidence="2 3">
    <name type="scientific">Leishmania major</name>
    <dbReference type="NCBI Taxonomy" id="5664"/>
    <lineage>
        <taxon>Eukaryota</taxon>
        <taxon>Discoba</taxon>
        <taxon>Euglenozoa</taxon>
        <taxon>Kinetoplastea</taxon>
        <taxon>Metakinetoplastina</taxon>
        <taxon>Trypanosomatida</taxon>
        <taxon>Trypanosomatidae</taxon>
        <taxon>Leishmaniinae</taxon>
        <taxon>Leishmania</taxon>
    </lineage>
</organism>